<organism evidence="2 3">
    <name type="scientific">Polaromonas naphthalenivorans (strain CJ2)</name>
    <dbReference type="NCBI Taxonomy" id="365044"/>
    <lineage>
        <taxon>Bacteria</taxon>
        <taxon>Pseudomonadati</taxon>
        <taxon>Pseudomonadota</taxon>
        <taxon>Betaproteobacteria</taxon>
        <taxon>Burkholderiales</taxon>
        <taxon>Comamonadaceae</taxon>
        <taxon>Polaromonas</taxon>
    </lineage>
</organism>
<dbReference type="eggNOG" id="COG3181">
    <property type="taxonomic scope" value="Bacteria"/>
</dbReference>
<reference evidence="3" key="1">
    <citation type="journal article" date="2009" name="Environ. Microbiol.">
        <title>The genome of Polaromonas naphthalenivorans strain CJ2, isolated from coal tar-contaminated sediment, reveals physiological and metabolic versatility and evolution through extensive horizontal gene transfer.</title>
        <authorList>
            <person name="Yagi J.M."/>
            <person name="Sims D."/>
            <person name="Brettin T."/>
            <person name="Bruce D."/>
            <person name="Madsen E.L."/>
        </authorList>
    </citation>
    <scope>NUCLEOTIDE SEQUENCE [LARGE SCALE GENOMIC DNA]</scope>
    <source>
        <strain evidence="3">CJ2</strain>
    </source>
</reference>
<keyword evidence="3" id="KW-1185">Reference proteome</keyword>
<dbReference type="SUPFAM" id="SSF53850">
    <property type="entry name" value="Periplasmic binding protein-like II"/>
    <property type="match status" value="1"/>
</dbReference>
<dbReference type="AlphaFoldDB" id="A1VUP4"/>
<dbReference type="InterPro" id="IPR042100">
    <property type="entry name" value="Bug_dom1"/>
</dbReference>
<dbReference type="OrthoDB" id="8678477at2"/>
<dbReference type="HOGENOM" id="CLU_045683_0_0_4"/>
<sequence>MKPLDLLANATRPAALGYWLAASLLSAPLLASAQAALPWPSKPITLVVTYPPGGGADAMARLIAPRLGEALGQNVIVENKPGAGGQIGAASVAKAVPDGHTLMLDASSFAVNPSLYRKLPYDADKAFRAIGVIALFPNVVLVNAQFPAKNVGELIAAARARPGAVSFASSGNGSAQHLAGALFASAAKVDMVHIPYKGGGPALNDVIGGQVPLFFGNLASTLPHIQGGKLRALAVTSARRSPILPDVPTLAEAGVSGAEVYEWNAVFAPAATPEAVVSKLSAALKKALDAPDVKARIAQLGGEIQHGDPGTAQRFVREQTALWARVVKASAISLD</sequence>
<dbReference type="KEGG" id="pna:Pnap_4081"/>
<dbReference type="PANTHER" id="PTHR42928:SF5">
    <property type="entry name" value="BLR1237 PROTEIN"/>
    <property type="match status" value="1"/>
</dbReference>
<evidence type="ECO:0000313" key="2">
    <source>
        <dbReference type="EMBL" id="ABM39372.1"/>
    </source>
</evidence>
<evidence type="ECO:0000256" key="1">
    <source>
        <dbReference type="ARBA" id="ARBA00006987"/>
    </source>
</evidence>
<dbReference type="PIRSF" id="PIRSF017082">
    <property type="entry name" value="YflP"/>
    <property type="match status" value="1"/>
</dbReference>
<gene>
    <name evidence="2" type="ordered locus">Pnap_4081</name>
</gene>
<dbReference type="Gene3D" id="3.40.190.150">
    <property type="entry name" value="Bordetella uptake gene, domain 1"/>
    <property type="match status" value="1"/>
</dbReference>
<evidence type="ECO:0000313" key="3">
    <source>
        <dbReference type="Proteomes" id="UP000000644"/>
    </source>
</evidence>
<dbReference type="EMBL" id="CP000529">
    <property type="protein sequence ID" value="ABM39372.1"/>
    <property type="molecule type" value="Genomic_DNA"/>
</dbReference>
<dbReference type="PANTHER" id="PTHR42928">
    <property type="entry name" value="TRICARBOXYLATE-BINDING PROTEIN"/>
    <property type="match status" value="1"/>
</dbReference>
<name>A1VUP4_POLNA</name>
<dbReference type="Pfam" id="PF03401">
    <property type="entry name" value="TctC"/>
    <property type="match status" value="1"/>
</dbReference>
<accession>A1VUP4</accession>
<dbReference type="RefSeq" id="WP_011803434.1">
    <property type="nucleotide sequence ID" value="NC_008781.1"/>
</dbReference>
<dbReference type="InterPro" id="IPR005064">
    <property type="entry name" value="BUG"/>
</dbReference>
<dbReference type="Proteomes" id="UP000000644">
    <property type="component" value="Chromosome"/>
</dbReference>
<dbReference type="STRING" id="365044.Pnap_4081"/>
<proteinExistence type="inferred from homology"/>
<dbReference type="Gene3D" id="3.40.190.10">
    <property type="entry name" value="Periplasmic binding protein-like II"/>
    <property type="match status" value="1"/>
</dbReference>
<comment type="similarity">
    <text evidence="1">Belongs to the UPF0065 (bug) family.</text>
</comment>
<protein>
    <submittedName>
        <fullName evidence="2">Uncharacterized protein UPF0065</fullName>
    </submittedName>
</protein>
<dbReference type="CDD" id="cd13578">
    <property type="entry name" value="PBP2_Bug27"/>
    <property type="match status" value="1"/>
</dbReference>